<evidence type="ECO:0000313" key="3">
    <source>
        <dbReference type="EMBL" id="KAK6618921.1"/>
    </source>
</evidence>
<feature type="transmembrane region" description="Helical" evidence="1">
    <location>
        <begin position="88"/>
        <end position="116"/>
    </location>
</feature>
<organism evidence="2 5">
    <name type="scientific">Polyplax serrata</name>
    <name type="common">Common mouse louse</name>
    <dbReference type="NCBI Taxonomy" id="468196"/>
    <lineage>
        <taxon>Eukaryota</taxon>
        <taxon>Metazoa</taxon>
        <taxon>Ecdysozoa</taxon>
        <taxon>Arthropoda</taxon>
        <taxon>Hexapoda</taxon>
        <taxon>Insecta</taxon>
        <taxon>Pterygota</taxon>
        <taxon>Neoptera</taxon>
        <taxon>Paraneoptera</taxon>
        <taxon>Psocodea</taxon>
        <taxon>Troctomorpha</taxon>
        <taxon>Phthiraptera</taxon>
        <taxon>Anoplura</taxon>
        <taxon>Polyplacidae</taxon>
        <taxon>Polyplax</taxon>
    </lineage>
</organism>
<sequence>MASPGVFNLCILQPQPKPMALFTYYAILSLIVVVLVLSLLSFPFLQLLTEVNVIISRLLLYLNKELLGDVDTSVIKQLGDFLNSHCGLVMVTFFSLAYLLYVGSTDFLLFAGCYIYNLPDVKYLEGVKKFTLLIIEFLLKLTGYKEYSYDNEEWNVESKFSIQQPENPES</sequence>
<dbReference type="Proteomes" id="UP001359485">
    <property type="component" value="Unassembled WGS sequence"/>
</dbReference>
<keyword evidence="1" id="KW-1133">Transmembrane helix</keyword>
<accession>A0AAN8NYS4</accession>
<keyword evidence="4" id="KW-1185">Reference proteome</keyword>
<evidence type="ECO:0000313" key="5">
    <source>
        <dbReference type="Proteomes" id="UP001372834"/>
    </source>
</evidence>
<name>A0AAN8NYS4_POLSC</name>
<dbReference type="Proteomes" id="UP001372834">
    <property type="component" value="Unassembled WGS sequence"/>
</dbReference>
<comment type="caution">
    <text evidence="2">The sequence shown here is derived from an EMBL/GenBank/DDBJ whole genome shotgun (WGS) entry which is preliminary data.</text>
</comment>
<keyword evidence="1" id="KW-0472">Membrane</keyword>
<gene>
    <name evidence="2" type="ORF">RUM43_014893</name>
    <name evidence="3" type="ORF">RUM44_003302</name>
</gene>
<dbReference type="EMBL" id="JAWJWF010000049">
    <property type="protein sequence ID" value="KAK6618921.1"/>
    <property type="molecule type" value="Genomic_DNA"/>
</dbReference>
<reference evidence="2 5" key="1">
    <citation type="submission" date="2023-10" db="EMBL/GenBank/DDBJ databases">
        <title>Genomes of two closely related lineages of the louse Polyplax serrata with different host specificities.</title>
        <authorList>
            <person name="Martinu J."/>
            <person name="Tarabai H."/>
            <person name="Stefka J."/>
            <person name="Hypsa V."/>
        </authorList>
    </citation>
    <scope>NUCLEOTIDE SEQUENCE [LARGE SCALE GENOMIC DNA]</scope>
    <source>
        <strain evidence="3">98ZLc_SE</strain>
        <strain evidence="2">HR10_N</strain>
    </source>
</reference>
<dbReference type="AlphaFoldDB" id="A0AAN8NYS4"/>
<keyword evidence="1" id="KW-0812">Transmembrane</keyword>
<protein>
    <submittedName>
        <fullName evidence="2">Uncharacterized protein</fullName>
    </submittedName>
</protein>
<evidence type="ECO:0000313" key="2">
    <source>
        <dbReference type="EMBL" id="KAK6616923.1"/>
    </source>
</evidence>
<dbReference type="EMBL" id="JAWJWE010000046">
    <property type="protein sequence ID" value="KAK6616923.1"/>
    <property type="molecule type" value="Genomic_DNA"/>
</dbReference>
<proteinExistence type="predicted"/>
<feature type="transmembrane region" description="Helical" evidence="1">
    <location>
        <begin position="21"/>
        <end position="42"/>
    </location>
</feature>
<evidence type="ECO:0000256" key="1">
    <source>
        <dbReference type="SAM" id="Phobius"/>
    </source>
</evidence>
<evidence type="ECO:0000313" key="4">
    <source>
        <dbReference type="Proteomes" id="UP001359485"/>
    </source>
</evidence>